<dbReference type="CDD" id="cd05399">
    <property type="entry name" value="NT_Rel-Spo_like"/>
    <property type="match status" value="1"/>
</dbReference>
<sequence length="227" mass="26505">MQYKNQFLILRIKNIKLVIEGMNNMEIYGTYGKYLPEIKDEIMHKIDELNHEIDGQGGRKLYEHLIGRVKCEDSMIEKCQRKGLTLTPKSALSNCKDAIGIRVVCNFIDDIYKLVNLLKTQEWCKVVKEKDYVSKSKPNGYRSYHLIIKVSTPYPDVNEKNPGDYYAEIQLRTIAMDSWASLEHELKYKHNIKNPEQIGNELKRCADQLASCDVQMQTIRQVIHEYD</sequence>
<dbReference type="SUPFAM" id="SSF81301">
    <property type="entry name" value="Nucleotidyltransferase"/>
    <property type="match status" value="1"/>
</dbReference>
<feature type="domain" description="RelA/SpoT" evidence="2">
    <location>
        <begin position="67"/>
        <end position="194"/>
    </location>
</feature>
<dbReference type="UniPathway" id="UPA00908">
    <property type="reaction ID" value="UER00884"/>
</dbReference>
<dbReference type="Pfam" id="PF04607">
    <property type="entry name" value="RelA_SpoT"/>
    <property type="match status" value="1"/>
</dbReference>
<dbReference type="PATRIC" id="fig|1046596.6.peg.2463"/>
<dbReference type="InterPro" id="IPR052366">
    <property type="entry name" value="GTP_Pyrophosphokinase"/>
</dbReference>
<dbReference type="InterPro" id="IPR043519">
    <property type="entry name" value="NT_sf"/>
</dbReference>
<protein>
    <submittedName>
        <fullName evidence="3">PpGpp synthetase hydrolase catalytic subunit</fullName>
    </submittedName>
</protein>
<keyword evidence="4" id="KW-1185">Reference proteome</keyword>
<dbReference type="PANTHER" id="PTHR47837">
    <property type="entry name" value="GTP PYROPHOSPHOKINASE YJBM"/>
    <property type="match status" value="1"/>
</dbReference>
<evidence type="ECO:0000313" key="4">
    <source>
        <dbReference type="Proteomes" id="UP000050898"/>
    </source>
</evidence>
<gene>
    <name evidence="3" type="ORF">FD00_GL002341</name>
</gene>
<dbReference type="Gene3D" id="1.10.287.860">
    <property type="entry name" value="Nucleotidyltransferase"/>
    <property type="match status" value="1"/>
</dbReference>
<dbReference type="PANTHER" id="PTHR47837:SF2">
    <property type="entry name" value="GTP PYROPHOSPHOKINASE YWAC"/>
    <property type="match status" value="1"/>
</dbReference>
<keyword evidence="3" id="KW-0378">Hydrolase</keyword>
<dbReference type="InterPro" id="IPR007685">
    <property type="entry name" value="RelA_SpoT"/>
</dbReference>
<proteinExistence type="predicted"/>
<comment type="pathway">
    <text evidence="1">Purine metabolism; ppGpp biosynthesis; ppGpp from GTP: step 1/2.</text>
</comment>
<organism evidence="3 4">
    <name type="scientific">Liquorilactobacillus mali KCTC 3596 = DSM 20444</name>
    <dbReference type="NCBI Taxonomy" id="1046596"/>
    <lineage>
        <taxon>Bacteria</taxon>
        <taxon>Bacillati</taxon>
        <taxon>Bacillota</taxon>
        <taxon>Bacilli</taxon>
        <taxon>Lactobacillales</taxon>
        <taxon>Lactobacillaceae</taxon>
        <taxon>Liquorilactobacillus</taxon>
    </lineage>
</organism>
<evidence type="ECO:0000313" key="3">
    <source>
        <dbReference type="EMBL" id="KRN10592.1"/>
    </source>
</evidence>
<dbReference type="Proteomes" id="UP000050898">
    <property type="component" value="Unassembled WGS sequence"/>
</dbReference>
<comment type="caution">
    <text evidence="3">The sequence shown here is derived from an EMBL/GenBank/DDBJ whole genome shotgun (WGS) entry which is preliminary data.</text>
</comment>
<evidence type="ECO:0000256" key="1">
    <source>
        <dbReference type="ARBA" id="ARBA00004976"/>
    </source>
</evidence>
<dbReference type="GO" id="GO:0016787">
    <property type="term" value="F:hydrolase activity"/>
    <property type="evidence" value="ECO:0007669"/>
    <property type="project" value="UniProtKB-KW"/>
</dbReference>
<dbReference type="GO" id="GO:0015970">
    <property type="term" value="P:guanosine tetraphosphate biosynthetic process"/>
    <property type="evidence" value="ECO:0007669"/>
    <property type="project" value="UniProtKB-UniPathway"/>
</dbReference>
<dbReference type="AlphaFoldDB" id="A0A0R2E2I4"/>
<accession>A0A0R2E2I4</accession>
<dbReference type="Gene3D" id="3.30.460.10">
    <property type="entry name" value="Beta Polymerase, domain 2"/>
    <property type="match status" value="1"/>
</dbReference>
<evidence type="ECO:0000259" key="2">
    <source>
        <dbReference type="SMART" id="SM00954"/>
    </source>
</evidence>
<dbReference type="EMBL" id="AYYH01000008">
    <property type="protein sequence ID" value="KRN10592.1"/>
    <property type="molecule type" value="Genomic_DNA"/>
</dbReference>
<name>A0A0R2E2I4_9LACO</name>
<dbReference type="SMART" id="SM00954">
    <property type="entry name" value="RelA_SpoT"/>
    <property type="match status" value="1"/>
</dbReference>
<reference evidence="3 4" key="1">
    <citation type="journal article" date="2015" name="Genome Announc.">
        <title>Expanding the biotechnology potential of lactobacilli through comparative genomics of 213 strains and associated genera.</title>
        <authorList>
            <person name="Sun Z."/>
            <person name="Harris H.M."/>
            <person name="McCann A."/>
            <person name="Guo C."/>
            <person name="Argimon S."/>
            <person name="Zhang W."/>
            <person name="Yang X."/>
            <person name="Jeffery I.B."/>
            <person name="Cooney J.C."/>
            <person name="Kagawa T.F."/>
            <person name="Liu W."/>
            <person name="Song Y."/>
            <person name="Salvetti E."/>
            <person name="Wrobel A."/>
            <person name="Rasinkangas P."/>
            <person name="Parkhill J."/>
            <person name="Rea M.C."/>
            <person name="O'Sullivan O."/>
            <person name="Ritari J."/>
            <person name="Douillard F.P."/>
            <person name="Paul Ross R."/>
            <person name="Yang R."/>
            <person name="Briner A.E."/>
            <person name="Felis G.E."/>
            <person name="de Vos W.M."/>
            <person name="Barrangou R."/>
            <person name="Klaenhammer T.R."/>
            <person name="Caufield P.W."/>
            <person name="Cui Y."/>
            <person name="Zhang H."/>
            <person name="O'Toole P.W."/>
        </authorList>
    </citation>
    <scope>NUCLEOTIDE SEQUENCE [LARGE SCALE GENOMIC DNA]</scope>
    <source>
        <strain evidence="3 4">DSM 20444</strain>
    </source>
</reference>